<sequence length="216" mass="24704">MKTFISDEIHGIKWTSWMQLDDLDFTDEIAILTHTYQQLQIRIKSVTEASALVGLNIYKRKSNILKFKTEYTNPITFDGESLEEVESFTYLDRLIDEQGGSDADVKKRIGEARTAFLQFKDICNSKQLSTSINVTIFNMNIKTPLLYGAETSKTTVAIIKKVQVFFHVRYSIYVDRILSALVHYGRGKTTFHVKGKLGKEVGSRQDIYCENHQTAS</sequence>
<dbReference type="PANTHER" id="PTHR47027:SF25">
    <property type="entry name" value="REVERSE TRANSCRIPTASE DOMAIN-CONTAINING PROTEIN"/>
    <property type="match status" value="1"/>
</dbReference>
<reference evidence="1 2" key="1">
    <citation type="submission" date="2018-11" db="EMBL/GenBank/DDBJ databases">
        <authorList>
            <consortium name="Pathogen Informatics"/>
        </authorList>
    </citation>
    <scope>NUCLEOTIDE SEQUENCE [LARGE SCALE GENOMIC DNA]</scope>
    <source>
        <strain evidence="1 2">Zambia</strain>
    </source>
</reference>
<evidence type="ECO:0000313" key="2">
    <source>
        <dbReference type="Proteomes" id="UP000277204"/>
    </source>
</evidence>
<dbReference type="Proteomes" id="UP000277204">
    <property type="component" value="Unassembled WGS sequence"/>
</dbReference>
<dbReference type="InterPro" id="IPR045609">
    <property type="entry name" value="DUF6451"/>
</dbReference>
<evidence type="ECO:0000313" key="1">
    <source>
        <dbReference type="EMBL" id="VDP35090.1"/>
    </source>
</evidence>
<dbReference type="PANTHER" id="PTHR47027">
    <property type="entry name" value="REVERSE TRANSCRIPTASE DOMAIN-CONTAINING PROTEIN"/>
    <property type="match status" value="1"/>
</dbReference>
<organism evidence="1 2">
    <name type="scientific">Schistosoma margrebowiei</name>
    <dbReference type="NCBI Taxonomy" id="48269"/>
    <lineage>
        <taxon>Eukaryota</taxon>
        <taxon>Metazoa</taxon>
        <taxon>Spiralia</taxon>
        <taxon>Lophotrochozoa</taxon>
        <taxon>Platyhelminthes</taxon>
        <taxon>Trematoda</taxon>
        <taxon>Digenea</taxon>
        <taxon>Strigeidida</taxon>
        <taxon>Schistosomatoidea</taxon>
        <taxon>Schistosomatidae</taxon>
        <taxon>Schistosoma</taxon>
    </lineage>
</organism>
<dbReference type="Pfam" id="PF20049">
    <property type="entry name" value="DUF6451"/>
    <property type="match status" value="1"/>
</dbReference>
<gene>
    <name evidence="1" type="ORF">SMRZ_LOCUS20303</name>
</gene>
<name>A0A183MW78_9TREM</name>
<dbReference type="AlphaFoldDB" id="A0A183MW78"/>
<accession>A0A183MW78</accession>
<keyword evidence="2" id="KW-1185">Reference proteome</keyword>
<protein>
    <submittedName>
        <fullName evidence="1">Uncharacterized protein</fullName>
    </submittedName>
</protein>
<dbReference type="EMBL" id="UZAI01018255">
    <property type="protein sequence ID" value="VDP35090.1"/>
    <property type="molecule type" value="Genomic_DNA"/>
</dbReference>
<proteinExistence type="predicted"/>